<dbReference type="InterPro" id="IPR016024">
    <property type="entry name" value="ARM-type_fold"/>
</dbReference>
<protein>
    <submittedName>
        <fullName evidence="1">DNA alkylation repair protein</fullName>
    </submittedName>
</protein>
<evidence type="ECO:0000313" key="2">
    <source>
        <dbReference type="Proteomes" id="UP000188947"/>
    </source>
</evidence>
<evidence type="ECO:0000313" key="1">
    <source>
        <dbReference type="EMBL" id="OOH94155.1"/>
    </source>
</evidence>
<gene>
    <name evidence="1" type="ORF">BMF97_12375</name>
</gene>
<dbReference type="InterPro" id="IPR014825">
    <property type="entry name" value="DNA_alkylation"/>
</dbReference>
<reference evidence="1 2" key="1">
    <citation type="submission" date="2016-11" db="EMBL/GenBank/DDBJ databases">
        <title>Genome sequence and comparative genomic analysis of clinical strain Elizabethkingia meningoseptica 61421 PRCM.</title>
        <authorList>
            <person name="Wang M."/>
            <person name="Hu S."/>
            <person name="Cao L."/>
            <person name="Jiang T."/>
            <person name="Zhou Y."/>
            <person name="Ming D."/>
        </authorList>
    </citation>
    <scope>NUCLEOTIDE SEQUENCE [LARGE SCALE GENOMIC DNA]</scope>
    <source>
        <strain evidence="1 2">61421 PRCM</strain>
    </source>
</reference>
<name>A0A1V3TXM2_ELIME</name>
<sequence length="266" mass="30795">MIKRKGARAAKDIPEEILSQLNEGCIESVNLTEWLAIDQQILLENLLVQHERTYYFPSVIQKINALKKHTVNTINETIGTELLYLTTQNNDQAFFRLLSQHPADMVRCWAAYMIGKDDKRNIKDTLHQIQYFAADKHFGVREICWMAVRPKIIAHLETSINLLSEWAFHSDENIRRFSTESIRPRGVWCTHIDALKQTPELALAILETLKSDPSKYVQDSVGNWLNDAGKTRPDFVISLCNRWEKESPSKATQYIIKKAMRTIRKV</sequence>
<dbReference type="OrthoDB" id="9797162at2"/>
<dbReference type="AlphaFoldDB" id="A0A1V3TXM2"/>
<organism evidence="1 2">
    <name type="scientific">Elizabethkingia meningoseptica</name>
    <name type="common">Chryseobacterium meningosepticum</name>
    <dbReference type="NCBI Taxonomy" id="238"/>
    <lineage>
        <taxon>Bacteria</taxon>
        <taxon>Pseudomonadati</taxon>
        <taxon>Bacteroidota</taxon>
        <taxon>Flavobacteriia</taxon>
        <taxon>Flavobacteriales</taxon>
        <taxon>Weeksellaceae</taxon>
        <taxon>Elizabethkingia</taxon>
    </lineage>
</organism>
<dbReference type="SUPFAM" id="SSF48371">
    <property type="entry name" value="ARM repeat"/>
    <property type="match status" value="1"/>
</dbReference>
<accession>A0A1V3TXM2</accession>
<dbReference type="Gene3D" id="1.25.40.290">
    <property type="entry name" value="ARM repeat domains"/>
    <property type="match status" value="1"/>
</dbReference>
<dbReference type="Proteomes" id="UP000188947">
    <property type="component" value="Unassembled WGS sequence"/>
</dbReference>
<dbReference type="EMBL" id="MPOG01000014">
    <property type="protein sequence ID" value="OOH94155.1"/>
    <property type="molecule type" value="Genomic_DNA"/>
</dbReference>
<dbReference type="Pfam" id="PF08713">
    <property type="entry name" value="DNA_alkylation"/>
    <property type="match status" value="1"/>
</dbReference>
<dbReference type="eggNOG" id="COG4335">
    <property type="taxonomic scope" value="Bacteria"/>
</dbReference>
<keyword evidence="2" id="KW-1185">Reference proteome</keyword>
<dbReference type="RefSeq" id="WP_069214108.1">
    <property type="nucleotide sequence ID" value="NZ_CP016378.1"/>
</dbReference>
<proteinExistence type="predicted"/>
<dbReference type="STRING" id="238.BBD35_11695"/>
<comment type="caution">
    <text evidence="1">The sequence shown here is derived from an EMBL/GenBank/DDBJ whole genome shotgun (WGS) entry which is preliminary data.</text>
</comment>